<dbReference type="Proteomes" id="UP001161247">
    <property type="component" value="Chromosome 1"/>
</dbReference>
<dbReference type="AlphaFoldDB" id="A0AAV1C7A1"/>
<organism evidence="1 2">
    <name type="scientific">Oldenlandia corymbosa var. corymbosa</name>
    <dbReference type="NCBI Taxonomy" id="529605"/>
    <lineage>
        <taxon>Eukaryota</taxon>
        <taxon>Viridiplantae</taxon>
        <taxon>Streptophyta</taxon>
        <taxon>Embryophyta</taxon>
        <taxon>Tracheophyta</taxon>
        <taxon>Spermatophyta</taxon>
        <taxon>Magnoliopsida</taxon>
        <taxon>eudicotyledons</taxon>
        <taxon>Gunneridae</taxon>
        <taxon>Pentapetalae</taxon>
        <taxon>asterids</taxon>
        <taxon>lamiids</taxon>
        <taxon>Gentianales</taxon>
        <taxon>Rubiaceae</taxon>
        <taxon>Rubioideae</taxon>
        <taxon>Spermacoceae</taxon>
        <taxon>Hedyotis-Oldenlandia complex</taxon>
        <taxon>Oldenlandia</taxon>
    </lineage>
</organism>
<keyword evidence="2" id="KW-1185">Reference proteome</keyword>
<name>A0AAV1C7A1_OLDCO</name>
<dbReference type="InterPro" id="IPR007750">
    <property type="entry name" value="DUF674"/>
</dbReference>
<reference evidence="1" key="1">
    <citation type="submission" date="2023-03" db="EMBL/GenBank/DDBJ databases">
        <authorList>
            <person name="Julca I."/>
        </authorList>
    </citation>
    <scope>NUCLEOTIDE SEQUENCE</scope>
</reference>
<dbReference type="EMBL" id="OX459118">
    <property type="protein sequence ID" value="CAI9091474.1"/>
    <property type="molecule type" value="Genomic_DNA"/>
</dbReference>
<protein>
    <submittedName>
        <fullName evidence="1">OLC1v1026513C1</fullName>
    </submittedName>
</protein>
<gene>
    <name evidence="1" type="ORF">OLC1_LOCUS3393</name>
</gene>
<sequence length="268" mass="29755">MAASSPSKELAEETEPAPAPKATLKLMIDRINCRVLFAELNENAVEILIRTFTYSMPIISAIKLAYEEDRDETVVNCPDNLYHSIINLIQKHLPPSQLKERLLIPPTSPLDSTIFQAPLLPGHNQDTENLYYGKTLFVCDGEECVSFSDIPATVCPDCNKYMFRKGRYIPPKALNKKRKTSGGDRADEGSVAECEVVKGPVSYLMMDDLVMKPTSASVLLKLLSGDEFRFASSLQEKLVDFGVTEALELAKMSLNSKTVLTDVFLKNS</sequence>
<evidence type="ECO:0000313" key="1">
    <source>
        <dbReference type="EMBL" id="CAI9091474.1"/>
    </source>
</evidence>
<proteinExistence type="predicted"/>
<accession>A0AAV1C7A1</accession>
<dbReference type="Pfam" id="PF05056">
    <property type="entry name" value="DUF674"/>
    <property type="match status" value="1"/>
</dbReference>
<dbReference type="PANTHER" id="PTHR33103">
    <property type="entry name" value="OS01G0153900 PROTEIN"/>
    <property type="match status" value="1"/>
</dbReference>
<dbReference type="PANTHER" id="PTHR33103:SF19">
    <property type="entry name" value="OS09G0544700 PROTEIN"/>
    <property type="match status" value="1"/>
</dbReference>
<evidence type="ECO:0000313" key="2">
    <source>
        <dbReference type="Proteomes" id="UP001161247"/>
    </source>
</evidence>